<sequence length="161" mass="18097">MSLFRTTLFAGLLLALSACGFQLRSSLTVPAQMSSTYIETADTYSLFYRKLRRELQSAGVRVVDNKADASAVFSILSDETDQRVLSVSARNVPREYEVYYSVYYSVQAGNAVLMEPQLQTATRDYTYDETRVLGKSREEDLLRDAIANDLVRIVLIQLSAL</sequence>
<evidence type="ECO:0000256" key="7">
    <source>
        <dbReference type="SAM" id="SignalP"/>
    </source>
</evidence>
<dbReference type="Proteomes" id="UP000092695">
    <property type="component" value="Chromosome"/>
</dbReference>
<dbReference type="GO" id="GO:0001530">
    <property type="term" value="F:lipopolysaccharide binding"/>
    <property type="evidence" value="ECO:0007669"/>
    <property type="project" value="TreeGrafter"/>
</dbReference>
<dbReference type="KEGG" id="woc:BA177_13025"/>
<dbReference type="GO" id="GO:0043165">
    <property type="term" value="P:Gram-negative-bacterium-type cell outer membrane assembly"/>
    <property type="evidence" value="ECO:0007669"/>
    <property type="project" value="UniProtKB-UniRule"/>
</dbReference>
<dbReference type="GO" id="GO:0009279">
    <property type="term" value="C:cell outer membrane"/>
    <property type="evidence" value="ECO:0007669"/>
    <property type="project" value="UniProtKB-SubCell"/>
</dbReference>
<reference evidence="8 9" key="1">
    <citation type="submission" date="2016-06" db="EMBL/GenBank/DDBJ databases">
        <title>Complete genome sequence of a deep-branching marine Gamma Proteobacterium Woeseia oceani type strain XK5.</title>
        <authorList>
            <person name="Mu D."/>
            <person name="Du Z."/>
        </authorList>
    </citation>
    <scope>NUCLEOTIDE SEQUENCE [LARGE SCALE GENOMIC DNA]</scope>
    <source>
        <strain evidence="8 9">XK5</strain>
    </source>
</reference>
<gene>
    <name evidence="6" type="primary">lptE</name>
    <name evidence="8" type="ORF">BA177_13025</name>
</gene>
<dbReference type="PROSITE" id="PS51257">
    <property type="entry name" value="PROKAR_LIPOPROTEIN"/>
    <property type="match status" value="1"/>
</dbReference>
<dbReference type="STRING" id="1548547.BA177_13025"/>
<comment type="similarity">
    <text evidence="6">Belongs to the LptE lipoprotein family.</text>
</comment>
<dbReference type="PANTHER" id="PTHR38098">
    <property type="entry name" value="LPS-ASSEMBLY LIPOPROTEIN LPTE"/>
    <property type="match status" value="1"/>
</dbReference>
<dbReference type="AlphaFoldDB" id="A0A193LHT6"/>
<name>A0A193LHT6_9GAMM</name>
<dbReference type="EMBL" id="CP016268">
    <property type="protein sequence ID" value="ANO51998.1"/>
    <property type="molecule type" value="Genomic_DNA"/>
</dbReference>
<accession>A0A193LHT6</accession>
<keyword evidence="9" id="KW-1185">Reference proteome</keyword>
<dbReference type="RefSeq" id="WP_068616878.1">
    <property type="nucleotide sequence ID" value="NZ_CP016268.1"/>
</dbReference>
<evidence type="ECO:0000313" key="9">
    <source>
        <dbReference type="Proteomes" id="UP000092695"/>
    </source>
</evidence>
<dbReference type="GO" id="GO:0015920">
    <property type="term" value="P:lipopolysaccharide transport"/>
    <property type="evidence" value="ECO:0007669"/>
    <property type="project" value="TreeGrafter"/>
</dbReference>
<comment type="subunit">
    <text evidence="6">Component of the lipopolysaccharide transport and assembly complex. Interacts with LptD.</text>
</comment>
<comment type="function">
    <text evidence="6">Together with LptD, is involved in the assembly of lipopolysaccharide (LPS) at the surface of the outer membrane. Required for the proper assembly of LptD. Binds LPS and may serve as the LPS recognition site at the outer membrane.</text>
</comment>
<keyword evidence="2 6" id="KW-0472">Membrane</keyword>
<dbReference type="OrthoDB" id="7349153at2"/>
<evidence type="ECO:0000256" key="5">
    <source>
        <dbReference type="ARBA" id="ARBA00023288"/>
    </source>
</evidence>
<evidence type="ECO:0000256" key="4">
    <source>
        <dbReference type="ARBA" id="ARBA00023237"/>
    </source>
</evidence>
<keyword evidence="1 6" id="KW-0732">Signal</keyword>
<evidence type="ECO:0000256" key="6">
    <source>
        <dbReference type="HAMAP-Rule" id="MF_01186"/>
    </source>
</evidence>
<feature type="chain" id="PRO_5008874811" description="LPS-assembly lipoprotein LptE" evidence="7">
    <location>
        <begin position="21"/>
        <end position="161"/>
    </location>
</feature>
<comment type="subcellular location">
    <subcellularLocation>
        <location evidence="6">Cell outer membrane</location>
        <topology evidence="6">Lipid-anchor</topology>
    </subcellularLocation>
</comment>
<keyword evidence="4 6" id="KW-0998">Cell outer membrane</keyword>
<keyword evidence="5 6" id="KW-0449">Lipoprotein</keyword>
<keyword evidence="3 6" id="KW-0564">Palmitate</keyword>
<protein>
    <recommendedName>
        <fullName evidence="6">LPS-assembly lipoprotein LptE</fullName>
    </recommendedName>
</protein>
<dbReference type="HAMAP" id="MF_01186">
    <property type="entry name" value="LPS_assembly_LptE"/>
    <property type="match status" value="1"/>
</dbReference>
<feature type="signal peptide" evidence="7">
    <location>
        <begin position="1"/>
        <end position="20"/>
    </location>
</feature>
<evidence type="ECO:0000256" key="3">
    <source>
        <dbReference type="ARBA" id="ARBA00023139"/>
    </source>
</evidence>
<evidence type="ECO:0000256" key="1">
    <source>
        <dbReference type="ARBA" id="ARBA00022729"/>
    </source>
</evidence>
<dbReference type="GO" id="GO:1990351">
    <property type="term" value="C:transporter complex"/>
    <property type="evidence" value="ECO:0007669"/>
    <property type="project" value="TreeGrafter"/>
</dbReference>
<organism evidence="8 9">
    <name type="scientific">Woeseia oceani</name>
    <dbReference type="NCBI Taxonomy" id="1548547"/>
    <lineage>
        <taxon>Bacteria</taxon>
        <taxon>Pseudomonadati</taxon>
        <taxon>Pseudomonadota</taxon>
        <taxon>Gammaproteobacteria</taxon>
        <taxon>Woeseiales</taxon>
        <taxon>Woeseiaceae</taxon>
        <taxon>Woeseia</taxon>
    </lineage>
</organism>
<proteinExistence type="inferred from homology"/>
<dbReference type="InterPro" id="IPR007485">
    <property type="entry name" value="LPS_assembly_LptE"/>
</dbReference>
<dbReference type="Pfam" id="PF04390">
    <property type="entry name" value="LptE"/>
    <property type="match status" value="1"/>
</dbReference>
<evidence type="ECO:0000256" key="2">
    <source>
        <dbReference type="ARBA" id="ARBA00023136"/>
    </source>
</evidence>
<dbReference type="Gene3D" id="3.30.160.150">
    <property type="entry name" value="Lipoprotein like domain"/>
    <property type="match status" value="1"/>
</dbReference>
<evidence type="ECO:0000313" key="8">
    <source>
        <dbReference type="EMBL" id="ANO51998.1"/>
    </source>
</evidence>
<dbReference type="PANTHER" id="PTHR38098:SF1">
    <property type="entry name" value="LPS-ASSEMBLY LIPOPROTEIN LPTE"/>
    <property type="match status" value="1"/>
</dbReference>